<sequence length="310" mass="33004">MTASSYRFQLRAEAVDSFSCAQPFSLSPVALLFIAVAKGSLPPPQPTPSPIATLSPPLPLLLTAQPCRRCPLLHCLSLTSVGTRGANSDGLDVDLARVATRLLEQRQGVGSPALAVTGLGHIAAGPIAIFFLYCSNAALSHPEHPLLYYAIGSLYFHLSYKSGPCSCSCTTDAVNLNPPRREQPITPLAANALLLLPSHTKDHLSISGISSRLSPKTVKPSDSTPIHKWNCFYLTAQAAVAAAGRESGNFKVPVCFIIFDIGRASSGSPRLLAPALIVALVFQQTSLSRRSTSLRSCNLHRHQLFQAVTS</sequence>
<evidence type="ECO:0000313" key="2">
    <source>
        <dbReference type="Proteomes" id="UP000287651"/>
    </source>
</evidence>
<organism evidence="1 2">
    <name type="scientific">Ensete ventricosum</name>
    <name type="common">Abyssinian banana</name>
    <name type="synonym">Musa ensete</name>
    <dbReference type="NCBI Taxonomy" id="4639"/>
    <lineage>
        <taxon>Eukaryota</taxon>
        <taxon>Viridiplantae</taxon>
        <taxon>Streptophyta</taxon>
        <taxon>Embryophyta</taxon>
        <taxon>Tracheophyta</taxon>
        <taxon>Spermatophyta</taxon>
        <taxon>Magnoliopsida</taxon>
        <taxon>Liliopsida</taxon>
        <taxon>Zingiberales</taxon>
        <taxon>Musaceae</taxon>
        <taxon>Ensete</taxon>
    </lineage>
</organism>
<reference evidence="1 2" key="1">
    <citation type="journal article" date="2014" name="Agronomy (Basel)">
        <title>A Draft Genome Sequence for Ensete ventricosum, the Drought-Tolerant Tree Against Hunger.</title>
        <authorList>
            <person name="Harrison J."/>
            <person name="Moore K.A."/>
            <person name="Paszkiewicz K."/>
            <person name="Jones T."/>
            <person name="Grant M."/>
            <person name="Ambacheew D."/>
            <person name="Muzemil S."/>
            <person name="Studholme D.J."/>
        </authorList>
    </citation>
    <scope>NUCLEOTIDE SEQUENCE [LARGE SCALE GENOMIC DNA]</scope>
</reference>
<evidence type="ECO:0000313" key="1">
    <source>
        <dbReference type="EMBL" id="RRT54123.1"/>
    </source>
</evidence>
<protein>
    <submittedName>
        <fullName evidence="1">Uncharacterized protein</fullName>
    </submittedName>
</protein>
<accession>A0A426YQV7</accession>
<comment type="caution">
    <text evidence="1">The sequence shown here is derived from an EMBL/GenBank/DDBJ whole genome shotgun (WGS) entry which is preliminary data.</text>
</comment>
<dbReference type="AlphaFoldDB" id="A0A426YQV7"/>
<gene>
    <name evidence="1" type="ORF">B296_00037585</name>
</gene>
<name>A0A426YQV7_ENSVE</name>
<proteinExistence type="predicted"/>
<dbReference type="Proteomes" id="UP000287651">
    <property type="component" value="Unassembled WGS sequence"/>
</dbReference>
<dbReference type="EMBL" id="AMZH03010770">
    <property type="protein sequence ID" value="RRT54123.1"/>
    <property type="molecule type" value="Genomic_DNA"/>
</dbReference>